<dbReference type="GeneID" id="36375054"/>
<evidence type="ECO:0000313" key="2">
    <source>
        <dbReference type="EMBL" id="CEF62689.1"/>
    </source>
</evidence>
<reference evidence="2 3" key="1">
    <citation type="submission" date="2014-09" db="EMBL/GenBank/DDBJ databases">
        <authorList>
            <person name="Martin A.A."/>
        </authorList>
    </citation>
    <scope>NUCLEOTIDE SEQUENCE</scope>
    <source>
        <strain evidence="3">ED321</strain>
        <strain evidence="2">ED321 Heterogonic</strain>
    </source>
</reference>
<name>A0A090L5G5_STRRB</name>
<dbReference type="AlphaFoldDB" id="A0A090L5G5"/>
<organism evidence="2">
    <name type="scientific">Strongyloides ratti</name>
    <name type="common">Parasitic roundworm</name>
    <dbReference type="NCBI Taxonomy" id="34506"/>
    <lineage>
        <taxon>Eukaryota</taxon>
        <taxon>Metazoa</taxon>
        <taxon>Ecdysozoa</taxon>
        <taxon>Nematoda</taxon>
        <taxon>Chromadorea</taxon>
        <taxon>Rhabditida</taxon>
        <taxon>Tylenchina</taxon>
        <taxon>Panagrolaimomorpha</taxon>
        <taxon>Strongyloidoidea</taxon>
        <taxon>Strongyloididae</taxon>
        <taxon>Strongyloides</taxon>
    </lineage>
</organism>
<keyword evidence="3" id="KW-1185">Reference proteome</keyword>
<sequence length="184" mass="21567">MQINALNYITIMEPAGKLSRLAALERKIKVTQRMERREISSVETANRLRDINEKKGMEMIGLANKISNWAMEEIDKDSENEMLPEILQNELSQLKSISDTLTSHNHQLNTQKKEMIVKEENLNELIKERFEVREKLKSEVEEKTIAFNFVKEKLDLLDAHKGRMRELHNRLLANVQKFVHTIDI</sequence>
<dbReference type="WBParaSite" id="SRAE_1000095900.1">
    <property type="protein sequence ID" value="SRAE_1000095900.1"/>
    <property type="gene ID" value="WBGene00257559"/>
</dbReference>
<dbReference type="WormBase" id="SRAE_1000095900">
    <property type="protein sequence ID" value="SRP04491"/>
    <property type="gene ID" value="WBGene00257559"/>
</dbReference>
<accession>A0A090L5G5</accession>
<gene>
    <name evidence="2 4 5" type="ORF">SRAE_1000095900</name>
</gene>
<protein>
    <submittedName>
        <fullName evidence="2 4">Uncharacterized protein</fullName>
    </submittedName>
</protein>
<evidence type="ECO:0000313" key="5">
    <source>
        <dbReference type="WormBase" id="SRAE_1000095900"/>
    </source>
</evidence>
<dbReference type="EMBL" id="LN609528">
    <property type="protein sequence ID" value="CEF62689.1"/>
    <property type="molecule type" value="Genomic_DNA"/>
</dbReference>
<proteinExistence type="predicted"/>
<evidence type="ECO:0000256" key="1">
    <source>
        <dbReference type="SAM" id="Coils"/>
    </source>
</evidence>
<evidence type="ECO:0000313" key="3">
    <source>
        <dbReference type="Proteomes" id="UP000035682"/>
    </source>
</evidence>
<keyword evidence="1" id="KW-0175">Coiled coil</keyword>
<feature type="coiled-coil region" evidence="1">
    <location>
        <begin position="108"/>
        <end position="142"/>
    </location>
</feature>
<evidence type="ECO:0000313" key="4">
    <source>
        <dbReference type="WBParaSite" id="SRAE_1000095900.1"/>
    </source>
</evidence>
<reference evidence="4" key="2">
    <citation type="submission" date="2020-12" db="UniProtKB">
        <authorList>
            <consortium name="WormBaseParasite"/>
        </authorList>
    </citation>
    <scope>IDENTIFICATION</scope>
</reference>
<dbReference type="CTD" id="36375054"/>
<dbReference type="Proteomes" id="UP000035682">
    <property type="component" value="Unplaced"/>
</dbReference>
<dbReference type="RefSeq" id="XP_024501891.1">
    <property type="nucleotide sequence ID" value="XM_024647855.1"/>
</dbReference>